<dbReference type="RefSeq" id="WP_345607715.1">
    <property type="nucleotide sequence ID" value="NZ_BAABJO010000020.1"/>
</dbReference>
<evidence type="ECO:0000313" key="2">
    <source>
        <dbReference type="EMBL" id="GAA5129343.1"/>
    </source>
</evidence>
<dbReference type="InterPro" id="IPR002734">
    <property type="entry name" value="RibDG_C"/>
</dbReference>
<dbReference type="Gene3D" id="3.40.430.10">
    <property type="entry name" value="Dihydrofolate Reductase, subunit A"/>
    <property type="match status" value="1"/>
</dbReference>
<comment type="caution">
    <text evidence="2">The sequence shown here is derived from an EMBL/GenBank/DDBJ whole genome shotgun (WGS) entry which is preliminary data.</text>
</comment>
<gene>
    <name evidence="2" type="ORF">GCM10023320_49660</name>
</gene>
<dbReference type="EMBL" id="BAABJO010000020">
    <property type="protein sequence ID" value="GAA5129343.1"/>
    <property type="molecule type" value="Genomic_DNA"/>
</dbReference>
<feature type="domain" description="Bacterial bifunctional deaminase-reductase C-terminal" evidence="1">
    <location>
        <begin position="3"/>
        <end position="187"/>
    </location>
</feature>
<dbReference type="SUPFAM" id="SSF53597">
    <property type="entry name" value="Dihydrofolate reductase-like"/>
    <property type="match status" value="1"/>
</dbReference>
<sequence length="200" mass="21982">MSKLVVQMYLSLDGVMQAPGAADDDRDGGFTHGGWMAPHVDKAMSRDIVELHAQAAGLLRGRRMYETMARYFPHLTDDENPAASAMNRVSKYVASRTLTAVNWQNSTLLPGEVGSEIARLKEQRGDEIQVLGSGQLVQTLMRHDLVDEYRLWIFPVLLGSGKRLFAGGTMPAPLALVGTKVTATGVVIHTYERVRSRLST</sequence>
<evidence type="ECO:0000259" key="1">
    <source>
        <dbReference type="Pfam" id="PF01872"/>
    </source>
</evidence>
<organism evidence="2 3">
    <name type="scientific">Pseudonocardia adelaidensis</name>
    <dbReference type="NCBI Taxonomy" id="648754"/>
    <lineage>
        <taxon>Bacteria</taxon>
        <taxon>Bacillati</taxon>
        <taxon>Actinomycetota</taxon>
        <taxon>Actinomycetes</taxon>
        <taxon>Pseudonocardiales</taxon>
        <taxon>Pseudonocardiaceae</taxon>
        <taxon>Pseudonocardia</taxon>
    </lineage>
</organism>
<accession>A0ABP9NNY0</accession>
<reference evidence="3" key="1">
    <citation type="journal article" date="2019" name="Int. J. Syst. Evol. Microbiol.">
        <title>The Global Catalogue of Microorganisms (GCM) 10K type strain sequencing project: providing services to taxonomists for standard genome sequencing and annotation.</title>
        <authorList>
            <consortium name="The Broad Institute Genomics Platform"/>
            <consortium name="The Broad Institute Genome Sequencing Center for Infectious Disease"/>
            <person name="Wu L."/>
            <person name="Ma J."/>
        </authorList>
    </citation>
    <scope>NUCLEOTIDE SEQUENCE [LARGE SCALE GENOMIC DNA]</scope>
    <source>
        <strain evidence="3">JCM 18302</strain>
    </source>
</reference>
<dbReference type="PANTHER" id="PTHR38011:SF2">
    <property type="entry name" value="BIFUNCTIONAL DEAMINASE-REDUCTASE DOMAIN PROTEIN"/>
    <property type="match status" value="1"/>
</dbReference>
<dbReference type="Proteomes" id="UP001500804">
    <property type="component" value="Unassembled WGS sequence"/>
</dbReference>
<evidence type="ECO:0000313" key="3">
    <source>
        <dbReference type="Proteomes" id="UP001500804"/>
    </source>
</evidence>
<keyword evidence="3" id="KW-1185">Reference proteome</keyword>
<dbReference type="PANTHER" id="PTHR38011">
    <property type="entry name" value="DIHYDROFOLATE REDUCTASE FAMILY PROTEIN (AFU_ORTHOLOGUE AFUA_8G06820)"/>
    <property type="match status" value="1"/>
</dbReference>
<name>A0ABP9NNY0_9PSEU</name>
<dbReference type="InterPro" id="IPR050765">
    <property type="entry name" value="Riboflavin_Biosynth_HTPR"/>
</dbReference>
<dbReference type="Pfam" id="PF01872">
    <property type="entry name" value="RibD_C"/>
    <property type="match status" value="1"/>
</dbReference>
<proteinExistence type="predicted"/>
<protein>
    <submittedName>
        <fullName evidence="2">Dihydrofolate reductase family protein</fullName>
    </submittedName>
</protein>
<dbReference type="InterPro" id="IPR024072">
    <property type="entry name" value="DHFR-like_dom_sf"/>
</dbReference>